<dbReference type="Gramene" id="TKV99695">
    <property type="protein sequence ID" value="TKV99695"/>
    <property type="gene ID" value="SEVIR_8G060400v2"/>
</dbReference>
<reference evidence="2" key="1">
    <citation type="submission" date="2019-03" db="EMBL/GenBank/DDBJ databases">
        <title>WGS assembly of Setaria viridis.</title>
        <authorList>
            <person name="Huang P."/>
            <person name="Jenkins J."/>
            <person name="Grimwood J."/>
            <person name="Barry K."/>
            <person name="Healey A."/>
            <person name="Mamidi S."/>
            <person name="Sreedasyam A."/>
            <person name="Shu S."/>
            <person name="Feldman M."/>
            <person name="Wu J."/>
            <person name="Yu Y."/>
            <person name="Chen C."/>
            <person name="Johnson J."/>
            <person name="Rokhsar D."/>
            <person name="Baxter I."/>
            <person name="Schmutz J."/>
            <person name="Brutnell T."/>
            <person name="Kellogg E."/>
        </authorList>
    </citation>
    <scope>NUCLEOTIDE SEQUENCE [LARGE SCALE GENOMIC DNA]</scope>
</reference>
<gene>
    <name evidence="2" type="ORF">SEVIR_8G060400v2</name>
</gene>
<keyword evidence="1" id="KW-1133">Transmembrane helix</keyword>
<feature type="transmembrane region" description="Helical" evidence="1">
    <location>
        <begin position="103"/>
        <end position="126"/>
    </location>
</feature>
<proteinExistence type="predicted"/>
<dbReference type="AlphaFoldDB" id="A0A4V6D2R8"/>
<evidence type="ECO:0000313" key="3">
    <source>
        <dbReference type="Proteomes" id="UP000298652"/>
    </source>
</evidence>
<keyword evidence="1" id="KW-0812">Transmembrane</keyword>
<dbReference type="Proteomes" id="UP000298652">
    <property type="component" value="Chromosome 8"/>
</dbReference>
<keyword evidence="1" id="KW-0472">Membrane</keyword>
<dbReference type="EMBL" id="CM016559">
    <property type="protein sequence ID" value="TKV99695.1"/>
    <property type="molecule type" value="Genomic_DNA"/>
</dbReference>
<feature type="transmembrane region" description="Helical" evidence="1">
    <location>
        <begin position="68"/>
        <end position="91"/>
    </location>
</feature>
<evidence type="ECO:0000256" key="1">
    <source>
        <dbReference type="SAM" id="Phobius"/>
    </source>
</evidence>
<sequence>MLACAAGVVVGPVAGMASAHLCTAWAAGLLGYALAEHRLHVGSERAADEAAARTPPSSSLGKREKLTAVQGVFLASLATLGLGARVAWLVFFRSYGDENASFVWIWVYCLGMEMMAMAAFFGYMIAVSERCKDILAREYLTTLLLR</sequence>
<keyword evidence="3" id="KW-1185">Reference proteome</keyword>
<protein>
    <submittedName>
        <fullName evidence="2">Uncharacterized protein</fullName>
    </submittedName>
</protein>
<name>A0A4V6D2R8_SETVI</name>
<accession>A0A4V6D2R8</accession>
<organism evidence="2 3">
    <name type="scientific">Setaria viridis</name>
    <name type="common">Green bristlegrass</name>
    <name type="synonym">Setaria italica subsp. viridis</name>
    <dbReference type="NCBI Taxonomy" id="4556"/>
    <lineage>
        <taxon>Eukaryota</taxon>
        <taxon>Viridiplantae</taxon>
        <taxon>Streptophyta</taxon>
        <taxon>Embryophyta</taxon>
        <taxon>Tracheophyta</taxon>
        <taxon>Spermatophyta</taxon>
        <taxon>Magnoliopsida</taxon>
        <taxon>Liliopsida</taxon>
        <taxon>Poales</taxon>
        <taxon>Poaceae</taxon>
        <taxon>PACMAD clade</taxon>
        <taxon>Panicoideae</taxon>
        <taxon>Panicodae</taxon>
        <taxon>Paniceae</taxon>
        <taxon>Cenchrinae</taxon>
        <taxon>Setaria</taxon>
    </lineage>
</organism>
<evidence type="ECO:0000313" key="2">
    <source>
        <dbReference type="EMBL" id="TKV99695.1"/>
    </source>
</evidence>